<dbReference type="PANTHER" id="PTHR47157">
    <property type="entry name" value="CHROMODOMAIN-HELICASE-DNA-BINDING PROTEIN 1-LIKE"/>
    <property type="match status" value="1"/>
</dbReference>
<keyword evidence="3" id="KW-0547">Nucleotide-binding</keyword>
<reference evidence="6" key="2">
    <citation type="journal article" date="2015" name="Data Brief">
        <title>Shoot transcriptome of the giant reed, Arundo donax.</title>
        <authorList>
            <person name="Barrero R.A."/>
            <person name="Guerrero F.D."/>
            <person name="Moolhuijzen P."/>
            <person name="Goolsby J.A."/>
            <person name="Tidwell J."/>
            <person name="Bellgard S.E."/>
            <person name="Bellgard M.I."/>
        </authorList>
    </citation>
    <scope>NUCLEOTIDE SEQUENCE</scope>
    <source>
        <tissue evidence="6">Shoot tissue taken approximately 20 cm above the soil surface</tissue>
    </source>
</reference>
<evidence type="ECO:0000256" key="5">
    <source>
        <dbReference type="ARBA" id="ARBA00023242"/>
    </source>
</evidence>
<dbReference type="GO" id="GO:0006338">
    <property type="term" value="P:chromatin remodeling"/>
    <property type="evidence" value="ECO:0007669"/>
    <property type="project" value="InterPro"/>
</dbReference>
<name>A0A0A9EN59_ARUDO</name>
<evidence type="ECO:0000256" key="1">
    <source>
        <dbReference type="ARBA" id="ARBA00004123"/>
    </source>
</evidence>
<keyword evidence="4" id="KW-0067">ATP-binding</keyword>
<protein>
    <submittedName>
        <fullName evidence="6">Uncharacterized protein</fullName>
    </submittedName>
</protein>
<sequence length="173" mass="19329">MALAIVQSYNQRRKVPRSEISIPDLELCLSKAAFSAAQCSANIHMPRIGYQGGSQRSEWYTIERLLRKYSSLHGINMQIFLFDMRSDGVPDGGAVSILVIVELGPQHHTSILGGVLQRRKQLRVEAPHWRSSGWPCSPVCIGKVGCCRIEPTHSLCLKGFSNPLIWERTLGRC</sequence>
<comment type="subcellular location">
    <subcellularLocation>
        <location evidence="1">Nucleus</location>
    </subcellularLocation>
</comment>
<evidence type="ECO:0000256" key="3">
    <source>
        <dbReference type="ARBA" id="ARBA00022741"/>
    </source>
</evidence>
<dbReference type="GO" id="GO:0003678">
    <property type="term" value="F:DNA helicase activity"/>
    <property type="evidence" value="ECO:0007669"/>
    <property type="project" value="InterPro"/>
</dbReference>
<dbReference type="GO" id="GO:0006281">
    <property type="term" value="P:DNA repair"/>
    <property type="evidence" value="ECO:0007669"/>
    <property type="project" value="InterPro"/>
</dbReference>
<dbReference type="GO" id="GO:0005524">
    <property type="term" value="F:ATP binding"/>
    <property type="evidence" value="ECO:0007669"/>
    <property type="project" value="UniProtKB-KW"/>
</dbReference>
<comment type="similarity">
    <text evidence="2">Belongs to the SNF2/RAD54 helicase family.</text>
</comment>
<dbReference type="EMBL" id="GBRH01195761">
    <property type="protein sequence ID" value="JAE02135.1"/>
    <property type="molecule type" value="Transcribed_RNA"/>
</dbReference>
<dbReference type="GO" id="GO:0005634">
    <property type="term" value="C:nucleus"/>
    <property type="evidence" value="ECO:0007669"/>
    <property type="project" value="UniProtKB-SubCell"/>
</dbReference>
<dbReference type="InterPro" id="IPR031053">
    <property type="entry name" value="ALC1"/>
</dbReference>
<evidence type="ECO:0000313" key="6">
    <source>
        <dbReference type="EMBL" id="JAE02135.1"/>
    </source>
</evidence>
<evidence type="ECO:0000256" key="2">
    <source>
        <dbReference type="ARBA" id="ARBA00007025"/>
    </source>
</evidence>
<organism evidence="6">
    <name type="scientific">Arundo donax</name>
    <name type="common">Giant reed</name>
    <name type="synonym">Donax arundinaceus</name>
    <dbReference type="NCBI Taxonomy" id="35708"/>
    <lineage>
        <taxon>Eukaryota</taxon>
        <taxon>Viridiplantae</taxon>
        <taxon>Streptophyta</taxon>
        <taxon>Embryophyta</taxon>
        <taxon>Tracheophyta</taxon>
        <taxon>Spermatophyta</taxon>
        <taxon>Magnoliopsida</taxon>
        <taxon>Liliopsida</taxon>
        <taxon>Poales</taxon>
        <taxon>Poaceae</taxon>
        <taxon>PACMAD clade</taxon>
        <taxon>Arundinoideae</taxon>
        <taxon>Arundineae</taxon>
        <taxon>Arundo</taxon>
    </lineage>
</organism>
<dbReference type="AlphaFoldDB" id="A0A0A9EN59"/>
<dbReference type="InterPro" id="IPR043472">
    <property type="entry name" value="Macro_dom-like"/>
</dbReference>
<proteinExistence type="inferred from homology"/>
<keyword evidence="5" id="KW-0539">Nucleus</keyword>
<accession>A0A0A9EN59</accession>
<reference evidence="6" key="1">
    <citation type="submission" date="2014-09" db="EMBL/GenBank/DDBJ databases">
        <authorList>
            <person name="Magalhaes I.L.F."/>
            <person name="Oliveira U."/>
            <person name="Santos F.R."/>
            <person name="Vidigal T.H.D.A."/>
            <person name="Brescovit A.D."/>
            <person name="Santos A.J."/>
        </authorList>
    </citation>
    <scope>NUCLEOTIDE SEQUENCE</scope>
    <source>
        <tissue evidence="6">Shoot tissue taken approximately 20 cm above the soil surface</tissue>
    </source>
</reference>
<evidence type="ECO:0000256" key="4">
    <source>
        <dbReference type="ARBA" id="ARBA00022840"/>
    </source>
</evidence>
<dbReference type="PANTHER" id="PTHR47157:SF1">
    <property type="entry name" value="CHROMODOMAIN-HELICASE-DNA-BINDING PROTEIN 1-LIKE"/>
    <property type="match status" value="1"/>
</dbReference>
<dbReference type="Gene3D" id="3.40.220.10">
    <property type="entry name" value="Leucine Aminopeptidase, subunit E, domain 1"/>
    <property type="match status" value="1"/>
</dbReference>
<dbReference type="SUPFAM" id="SSF52949">
    <property type="entry name" value="Macro domain-like"/>
    <property type="match status" value="1"/>
</dbReference>